<comment type="caution">
    <text evidence="1">The sequence shown here is derived from an EMBL/GenBank/DDBJ whole genome shotgun (WGS) entry which is preliminary data.</text>
</comment>
<keyword evidence="2" id="KW-1185">Reference proteome</keyword>
<reference evidence="1 2" key="1">
    <citation type="submission" date="2014-02" db="EMBL/GenBank/DDBJ databases">
        <title>Single nucleus genome sequencing reveals high similarity among nuclei of an endomycorrhizal fungus.</title>
        <authorList>
            <person name="Lin K."/>
            <person name="Geurts R."/>
            <person name="Zhang Z."/>
            <person name="Limpens E."/>
            <person name="Saunders D.G."/>
            <person name="Mu D."/>
            <person name="Pang E."/>
            <person name="Cao H."/>
            <person name="Cha H."/>
            <person name="Lin T."/>
            <person name="Zhou Q."/>
            <person name="Shang Y."/>
            <person name="Li Y."/>
            <person name="Ivanov S."/>
            <person name="Sharma T."/>
            <person name="Velzen R.V."/>
            <person name="Ruijter N.D."/>
            <person name="Aanen D.K."/>
            <person name="Win J."/>
            <person name="Kamoun S."/>
            <person name="Bisseling T."/>
            <person name="Huang S."/>
        </authorList>
    </citation>
    <scope>NUCLEOTIDE SEQUENCE [LARGE SCALE GENOMIC DNA]</scope>
    <source>
        <strain evidence="2">DAOM197198w</strain>
    </source>
</reference>
<gene>
    <name evidence="1" type="ORF">RirG_032180</name>
</gene>
<organism evidence="1 2">
    <name type="scientific">Rhizophagus irregularis (strain DAOM 197198w)</name>
    <name type="common">Glomus intraradices</name>
    <dbReference type="NCBI Taxonomy" id="1432141"/>
    <lineage>
        <taxon>Eukaryota</taxon>
        <taxon>Fungi</taxon>
        <taxon>Fungi incertae sedis</taxon>
        <taxon>Mucoromycota</taxon>
        <taxon>Glomeromycotina</taxon>
        <taxon>Glomeromycetes</taxon>
        <taxon>Glomerales</taxon>
        <taxon>Glomeraceae</taxon>
        <taxon>Rhizophagus</taxon>
    </lineage>
</organism>
<dbReference type="EMBL" id="JEMT01012189">
    <property type="protein sequence ID" value="EXX76549.1"/>
    <property type="molecule type" value="Genomic_DNA"/>
</dbReference>
<sequence>MPLLNFLKKNKRKCVRNSRTFPPELIRLIVLNLKNDKKSLHSCLLVSRDWCKETVDLLWRQPFHFLYTCNKTNPSGFSRFKNSKKCHCSNEKRQYQVTNLLMTYLLIKHDKAFVEKGIIKAKSERITFDYFEFLFVLDLHELYCAIKDWNKWNKSNSKFRKDNYSLTFESIMRYFITNTPKLKILSFDTKFKTNKKIDNDHNYFSNRDNYILDSLIKESKIPEIIHFFDNLTELVLAISGCGIFSSFSQICRNIQKLIIRIDSPFYGVVRVESYQLASLIRSQHNLVHFELFGTPEMGINKTLESLKESQHNSLKTLILNNSRIDYNATILSYLKYLQNLQELRFNNCICKRNIYFSIKKYKNDIFDDRKNYEEGLWLPNLKYLQVDYIDEKEEEFNELSFIISSILIRCSPLIFNSNI</sequence>
<dbReference type="InterPro" id="IPR032675">
    <property type="entry name" value="LRR_dom_sf"/>
</dbReference>
<proteinExistence type="predicted"/>
<dbReference type="SUPFAM" id="SSF52047">
    <property type="entry name" value="RNI-like"/>
    <property type="match status" value="1"/>
</dbReference>
<dbReference type="HOGENOM" id="CLU_039089_0_0_1"/>
<evidence type="ECO:0000313" key="2">
    <source>
        <dbReference type="Proteomes" id="UP000022910"/>
    </source>
</evidence>
<dbReference type="Gene3D" id="3.80.10.10">
    <property type="entry name" value="Ribonuclease Inhibitor"/>
    <property type="match status" value="1"/>
</dbReference>
<evidence type="ECO:0008006" key="3">
    <source>
        <dbReference type="Google" id="ProtNLM"/>
    </source>
</evidence>
<dbReference type="Proteomes" id="UP000022910">
    <property type="component" value="Unassembled WGS sequence"/>
</dbReference>
<protein>
    <recommendedName>
        <fullName evidence="3">F-box domain-containing protein</fullName>
    </recommendedName>
</protein>
<dbReference type="AlphaFoldDB" id="A0A015LA14"/>
<dbReference type="OrthoDB" id="2323096at2759"/>
<evidence type="ECO:0000313" key="1">
    <source>
        <dbReference type="EMBL" id="EXX76549.1"/>
    </source>
</evidence>
<name>A0A015LA14_RHIIW</name>
<accession>A0A015LA14</accession>